<evidence type="ECO:0000313" key="3">
    <source>
        <dbReference type="Proteomes" id="UP000663671"/>
    </source>
</evidence>
<protein>
    <submittedName>
        <fullName evidence="2">Uncharacterized protein</fullName>
    </submittedName>
</protein>
<dbReference type="EMBL" id="CP069115">
    <property type="protein sequence ID" value="QSS66453.1"/>
    <property type="molecule type" value="Genomic_DNA"/>
</dbReference>
<feature type="region of interest" description="Disordered" evidence="1">
    <location>
        <begin position="19"/>
        <end position="78"/>
    </location>
</feature>
<gene>
    <name evidence="2" type="ORF">I7I51_07310</name>
</gene>
<evidence type="ECO:0000313" key="2">
    <source>
        <dbReference type="EMBL" id="QSS66453.1"/>
    </source>
</evidence>
<feature type="compositionally biased region" description="Low complexity" evidence="1">
    <location>
        <begin position="61"/>
        <end position="78"/>
    </location>
</feature>
<proteinExistence type="predicted"/>
<dbReference type="VEuPathDB" id="FungiDB:I7I51_07310"/>
<feature type="non-terminal residue" evidence="2">
    <location>
        <position position="78"/>
    </location>
</feature>
<accession>A0A8A1MP98</accession>
<sequence length="78" mass="8600">EEEEETEILDPLNWIFIKERMRENETDPSPRLSTRAMNKTGHSDDNSSGQTSTQRTEPMMASTSGAGGPTSSRGPMAE</sequence>
<dbReference type="Proteomes" id="UP000663671">
    <property type="component" value="Chromosome 3"/>
</dbReference>
<name>A0A8A1MP98_AJECA</name>
<feature type="compositionally biased region" description="Polar residues" evidence="1">
    <location>
        <begin position="46"/>
        <end position="56"/>
    </location>
</feature>
<evidence type="ECO:0000256" key="1">
    <source>
        <dbReference type="SAM" id="MobiDB-lite"/>
    </source>
</evidence>
<dbReference type="AlphaFoldDB" id="A0A8A1MP98"/>
<reference evidence="2" key="1">
    <citation type="submission" date="2021-01" db="EMBL/GenBank/DDBJ databases">
        <title>Chromosome-level genome assembly of a human fungal pathogen reveals clustering of transcriptionally co-regulated genes.</title>
        <authorList>
            <person name="Voorhies M."/>
            <person name="Cohen S."/>
            <person name="Shea T.P."/>
            <person name="Petrus S."/>
            <person name="Munoz J.F."/>
            <person name="Poplawski S."/>
            <person name="Goldman W.E."/>
            <person name="Michael T."/>
            <person name="Cuomo C.A."/>
            <person name="Sil A."/>
            <person name="Beyhan S."/>
        </authorList>
    </citation>
    <scope>NUCLEOTIDE SEQUENCE</scope>
    <source>
        <strain evidence="2">WU24</strain>
    </source>
</reference>
<organism evidence="2 3">
    <name type="scientific">Ajellomyces capsulatus</name>
    <name type="common">Darling's disease fungus</name>
    <name type="synonym">Histoplasma capsulatum</name>
    <dbReference type="NCBI Taxonomy" id="5037"/>
    <lineage>
        <taxon>Eukaryota</taxon>
        <taxon>Fungi</taxon>
        <taxon>Dikarya</taxon>
        <taxon>Ascomycota</taxon>
        <taxon>Pezizomycotina</taxon>
        <taxon>Eurotiomycetes</taxon>
        <taxon>Eurotiomycetidae</taxon>
        <taxon>Onygenales</taxon>
        <taxon>Ajellomycetaceae</taxon>
        <taxon>Histoplasma</taxon>
    </lineage>
</organism>